<evidence type="ECO:0000256" key="1">
    <source>
        <dbReference type="SAM" id="SignalP"/>
    </source>
</evidence>
<feature type="chain" id="PRO_5012748975" description="Lipoprotein" evidence="1">
    <location>
        <begin position="21"/>
        <end position="110"/>
    </location>
</feature>
<evidence type="ECO:0000313" key="2">
    <source>
        <dbReference type="EMBL" id="SIO18310.1"/>
    </source>
</evidence>
<protein>
    <recommendedName>
        <fullName evidence="4">Lipoprotein</fullName>
    </recommendedName>
</protein>
<sequence length="110" mass="11931">MKKFAVVLSVPLLLSACAYFQNPDSGEPVVDGNTQRPVGDVVACMTQQAAKHNATFETTPLPEGQMLDFGDSNVVKIRADNGATTYRFYAGKRHVDNLWIEGASKICAPQ</sequence>
<dbReference type="Proteomes" id="UP000185151">
    <property type="component" value="Unassembled WGS sequence"/>
</dbReference>
<dbReference type="EMBL" id="FSRU01000001">
    <property type="protein sequence ID" value="SIO18310.1"/>
    <property type="molecule type" value="Genomic_DNA"/>
</dbReference>
<feature type="signal peptide" evidence="1">
    <location>
        <begin position="1"/>
        <end position="20"/>
    </location>
</feature>
<keyword evidence="1" id="KW-0732">Signal</keyword>
<reference evidence="2 3" key="1">
    <citation type="submission" date="2016-11" db="EMBL/GenBank/DDBJ databases">
        <authorList>
            <person name="Jaros S."/>
            <person name="Januszkiewicz K."/>
            <person name="Wedrychowicz H."/>
        </authorList>
    </citation>
    <scope>NUCLEOTIDE SEQUENCE [LARGE SCALE GENOMIC DNA]</scope>
    <source>
        <strain evidence="2 3">GAS95</strain>
    </source>
</reference>
<dbReference type="RefSeq" id="WP_074294812.1">
    <property type="nucleotide sequence ID" value="NZ_FSRU01000001.1"/>
</dbReference>
<gene>
    <name evidence="2" type="ORF">SAMN05444165_1330</name>
</gene>
<accession>A0A1N6HEX5</accession>
<proteinExistence type="predicted"/>
<evidence type="ECO:0008006" key="4">
    <source>
        <dbReference type="Google" id="ProtNLM"/>
    </source>
</evidence>
<dbReference type="PROSITE" id="PS51257">
    <property type="entry name" value="PROKAR_LIPOPROTEIN"/>
    <property type="match status" value="1"/>
</dbReference>
<keyword evidence="3" id="KW-1185">Reference proteome</keyword>
<dbReference type="AlphaFoldDB" id="A0A1N6HEX5"/>
<organism evidence="2 3">
    <name type="scientific">Paraburkholderia phenazinium</name>
    <dbReference type="NCBI Taxonomy" id="60549"/>
    <lineage>
        <taxon>Bacteria</taxon>
        <taxon>Pseudomonadati</taxon>
        <taxon>Pseudomonadota</taxon>
        <taxon>Betaproteobacteria</taxon>
        <taxon>Burkholderiales</taxon>
        <taxon>Burkholderiaceae</taxon>
        <taxon>Paraburkholderia</taxon>
    </lineage>
</organism>
<evidence type="ECO:0000313" key="3">
    <source>
        <dbReference type="Proteomes" id="UP000185151"/>
    </source>
</evidence>
<dbReference type="OrthoDB" id="9006071at2"/>
<name>A0A1N6HEX5_9BURK</name>